<dbReference type="RefSeq" id="WP_115269908.1">
    <property type="nucleotide sequence ID" value="NZ_CASFEE010000005.1"/>
</dbReference>
<evidence type="ECO:0000256" key="4">
    <source>
        <dbReference type="PROSITE-ProRule" id="PRU00236"/>
    </source>
</evidence>
<sequence length="237" mass="26681">MNEIEKLITIIKKSNYIVFFTGAGASTDSGLDDFRGKTGLYNKSKFMGYEVEEILSHDFFFSHREIFNKYLTEKLSINNIKPNTGHLGIAQLEKIGKVKAVITQNIDNLHQDAGSRNILELHGTLKKWYCLKCGKKSTEDFICKCGGIVRPNVTLYGEALNEVVVNNAIHEIKKADTLIIVGTSLTVYPAAYYIEYFKGKNLIILNETPTPKDQVATLVIRERFAQVMDKVVLALKL</sequence>
<dbReference type="InterPro" id="IPR003000">
    <property type="entry name" value="Sirtuin"/>
</dbReference>
<name>A0A377GX12_9FUSO</name>
<keyword evidence="7" id="KW-1185">Reference proteome</keyword>
<accession>A0A377GX12</accession>
<keyword evidence="4" id="KW-0862">Zinc</keyword>
<keyword evidence="3" id="KW-0520">NAD</keyword>
<feature type="binding site" evidence="4">
    <location>
        <position position="145"/>
    </location>
    <ligand>
        <name>Zn(2+)</name>
        <dbReference type="ChEBI" id="CHEBI:29105"/>
    </ligand>
</feature>
<dbReference type="GO" id="GO:0046872">
    <property type="term" value="F:metal ion binding"/>
    <property type="evidence" value="ECO:0007669"/>
    <property type="project" value="UniProtKB-KW"/>
</dbReference>
<dbReference type="InterPro" id="IPR029035">
    <property type="entry name" value="DHS-like_NAD/FAD-binding_dom"/>
</dbReference>
<dbReference type="NCBIfam" id="NF001752">
    <property type="entry name" value="PRK00481.1-1"/>
    <property type="match status" value="1"/>
</dbReference>
<dbReference type="Pfam" id="PF02146">
    <property type="entry name" value="SIR2"/>
    <property type="match status" value="1"/>
</dbReference>
<dbReference type="PANTHER" id="PTHR11085:SF4">
    <property type="entry name" value="NAD-DEPENDENT PROTEIN DEACYLASE"/>
    <property type="match status" value="1"/>
</dbReference>
<dbReference type="EMBL" id="UGGU01000003">
    <property type="protein sequence ID" value="STO31527.1"/>
    <property type="molecule type" value="Genomic_DNA"/>
</dbReference>
<dbReference type="SUPFAM" id="SSF52467">
    <property type="entry name" value="DHS-like NAD/FAD-binding domain"/>
    <property type="match status" value="1"/>
</dbReference>
<dbReference type="InterPro" id="IPR050134">
    <property type="entry name" value="NAD-dep_sirtuin_deacylases"/>
</dbReference>
<feature type="binding site" evidence="4">
    <location>
        <position position="130"/>
    </location>
    <ligand>
        <name>Zn(2+)</name>
        <dbReference type="ChEBI" id="CHEBI:29105"/>
    </ligand>
</feature>
<evidence type="ECO:0000256" key="1">
    <source>
        <dbReference type="ARBA" id="ARBA00012928"/>
    </source>
</evidence>
<dbReference type="InterPro" id="IPR026591">
    <property type="entry name" value="Sirtuin_cat_small_dom_sf"/>
</dbReference>
<dbReference type="AlphaFoldDB" id="A0A377GX12"/>
<dbReference type="EC" id="2.3.1.286" evidence="1"/>
<evidence type="ECO:0000313" key="7">
    <source>
        <dbReference type="Proteomes" id="UP000255328"/>
    </source>
</evidence>
<dbReference type="PANTHER" id="PTHR11085">
    <property type="entry name" value="NAD-DEPENDENT PROTEIN DEACYLASE SIRTUIN-5, MITOCHONDRIAL-RELATED"/>
    <property type="match status" value="1"/>
</dbReference>
<evidence type="ECO:0000256" key="3">
    <source>
        <dbReference type="ARBA" id="ARBA00023027"/>
    </source>
</evidence>
<feature type="binding site" evidence="4">
    <location>
        <position position="143"/>
    </location>
    <ligand>
        <name>Zn(2+)</name>
        <dbReference type="ChEBI" id="CHEBI:29105"/>
    </ligand>
</feature>
<organism evidence="6 7">
    <name type="scientific">Fusobacterium necrogenes</name>
    <dbReference type="NCBI Taxonomy" id="858"/>
    <lineage>
        <taxon>Bacteria</taxon>
        <taxon>Fusobacteriati</taxon>
        <taxon>Fusobacteriota</taxon>
        <taxon>Fusobacteriia</taxon>
        <taxon>Fusobacteriales</taxon>
        <taxon>Fusobacteriaceae</taxon>
        <taxon>Fusobacterium</taxon>
    </lineage>
</organism>
<keyword evidence="4" id="KW-0479">Metal-binding</keyword>
<gene>
    <name evidence="6" type="primary">cobB_2</name>
    <name evidence="6" type="ORF">NCTC10723_00978</name>
</gene>
<dbReference type="Gene3D" id="3.30.1600.10">
    <property type="entry name" value="SIR2/SIRT2 'Small Domain"/>
    <property type="match status" value="1"/>
</dbReference>
<dbReference type="Proteomes" id="UP000255328">
    <property type="component" value="Unassembled WGS sequence"/>
</dbReference>
<dbReference type="GO" id="GO:0016787">
    <property type="term" value="F:hydrolase activity"/>
    <property type="evidence" value="ECO:0007669"/>
    <property type="project" value="UniProtKB-KW"/>
</dbReference>
<protein>
    <recommendedName>
        <fullName evidence="1">protein acetyllysine N-acetyltransferase</fullName>
        <ecNumber evidence="1">2.3.1.286</ecNumber>
    </recommendedName>
</protein>
<dbReference type="GO" id="GO:0017136">
    <property type="term" value="F:histone deacetylase activity, NAD-dependent"/>
    <property type="evidence" value="ECO:0007669"/>
    <property type="project" value="TreeGrafter"/>
</dbReference>
<feature type="binding site" evidence="4">
    <location>
        <position position="133"/>
    </location>
    <ligand>
        <name>Zn(2+)</name>
        <dbReference type="ChEBI" id="CHEBI:29105"/>
    </ligand>
</feature>
<evidence type="ECO:0000256" key="2">
    <source>
        <dbReference type="ARBA" id="ARBA00022679"/>
    </source>
</evidence>
<dbReference type="GO" id="GO:0070403">
    <property type="term" value="F:NAD+ binding"/>
    <property type="evidence" value="ECO:0007669"/>
    <property type="project" value="InterPro"/>
</dbReference>
<dbReference type="InterPro" id="IPR026590">
    <property type="entry name" value="Ssirtuin_cat_dom"/>
</dbReference>
<evidence type="ECO:0000259" key="5">
    <source>
        <dbReference type="PROSITE" id="PS50305"/>
    </source>
</evidence>
<keyword evidence="2" id="KW-0808">Transferase</keyword>
<keyword evidence="6" id="KW-0378">Hydrolase</keyword>
<feature type="domain" description="Deacetylase sirtuin-type" evidence="5">
    <location>
        <begin position="1"/>
        <end position="237"/>
    </location>
</feature>
<dbReference type="OrthoDB" id="9800582at2"/>
<reference evidence="6 7" key="1">
    <citation type="submission" date="2018-06" db="EMBL/GenBank/DDBJ databases">
        <authorList>
            <consortium name="Pathogen Informatics"/>
            <person name="Doyle S."/>
        </authorList>
    </citation>
    <scope>NUCLEOTIDE SEQUENCE [LARGE SCALE GENOMIC DNA]</scope>
    <source>
        <strain evidence="6 7">NCTC10723</strain>
    </source>
</reference>
<feature type="active site" description="Proton acceptor" evidence="4">
    <location>
        <position position="122"/>
    </location>
</feature>
<evidence type="ECO:0000313" key="6">
    <source>
        <dbReference type="EMBL" id="STO31527.1"/>
    </source>
</evidence>
<dbReference type="PROSITE" id="PS50305">
    <property type="entry name" value="SIRTUIN"/>
    <property type="match status" value="1"/>
</dbReference>
<dbReference type="Gene3D" id="3.40.50.1220">
    <property type="entry name" value="TPP-binding domain"/>
    <property type="match status" value="1"/>
</dbReference>
<proteinExistence type="predicted"/>